<comment type="caution">
    <text evidence="2">The sequence shown here is derived from an EMBL/GenBank/DDBJ whole genome shotgun (WGS) entry which is preliminary data.</text>
</comment>
<keyword evidence="3" id="KW-1185">Reference proteome</keyword>
<protein>
    <submittedName>
        <fullName evidence="2">Uncharacterized protein</fullName>
    </submittedName>
</protein>
<evidence type="ECO:0000313" key="3">
    <source>
        <dbReference type="Proteomes" id="UP000024635"/>
    </source>
</evidence>
<dbReference type="Proteomes" id="UP000024635">
    <property type="component" value="Unassembled WGS sequence"/>
</dbReference>
<accession>A0A016TWC5</accession>
<feature type="compositionally biased region" description="Polar residues" evidence="1">
    <location>
        <begin position="66"/>
        <end position="100"/>
    </location>
</feature>
<organism evidence="2 3">
    <name type="scientific">Ancylostoma ceylanicum</name>
    <dbReference type="NCBI Taxonomy" id="53326"/>
    <lineage>
        <taxon>Eukaryota</taxon>
        <taxon>Metazoa</taxon>
        <taxon>Ecdysozoa</taxon>
        <taxon>Nematoda</taxon>
        <taxon>Chromadorea</taxon>
        <taxon>Rhabditida</taxon>
        <taxon>Rhabditina</taxon>
        <taxon>Rhabditomorpha</taxon>
        <taxon>Strongyloidea</taxon>
        <taxon>Ancylostomatidae</taxon>
        <taxon>Ancylostomatinae</taxon>
        <taxon>Ancylostoma</taxon>
    </lineage>
</organism>
<evidence type="ECO:0000256" key="1">
    <source>
        <dbReference type="SAM" id="MobiDB-lite"/>
    </source>
</evidence>
<reference evidence="3" key="1">
    <citation type="journal article" date="2015" name="Nat. Genet.">
        <title>The genome and transcriptome of the zoonotic hookworm Ancylostoma ceylanicum identify infection-specific gene families.</title>
        <authorList>
            <person name="Schwarz E.M."/>
            <person name="Hu Y."/>
            <person name="Antoshechkin I."/>
            <person name="Miller M.M."/>
            <person name="Sternberg P.W."/>
            <person name="Aroian R.V."/>
        </authorList>
    </citation>
    <scope>NUCLEOTIDE SEQUENCE</scope>
    <source>
        <strain evidence="3">HY135</strain>
    </source>
</reference>
<sequence length="150" mass="16716">MFVTFRYWMVRPPLWNIRYSSLLDDPFQECAFAVTQKESSAVTVLPQRTYATCCLTINLAQLTLNDEKPQSNGSSLPSDPSATFETKSTGVLDTTRTNGLNEVEEGSEDSFVVSSESKENVTGVREARVLDEKSTEGPSPKRRRNQANVD</sequence>
<dbReference type="AlphaFoldDB" id="A0A016TWC5"/>
<gene>
    <name evidence="2" type="primary">Acey_s0072.g662</name>
    <name evidence="2" type="ORF">Y032_0072g662</name>
</gene>
<feature type="region of interest" description="Disordered" evidence="1">
    <location>
        <begin position="66"/>
        <end position="150"/>
    </location>
</feature>
<proteinExistence type="predicted"/>
<evidence type="ECO:0000313" key="2">
    <source>
        <dbReference type="EMBL" id="EYC07046.1"/>
    </source>
</evidence>
<dbReference type="EMBL" id="JARK01001408">
    <property type="protein sequence ID" value="EYC07046.1"/>
    <property type="molecule type" value="Genomic_DNA"/>
</dbReference>
<feature type="compositionally biased region" description="Basic residues" evidence="1">
    <location>
        <begin position="140"/>
        <end position="150"/>
    </location>
</feature>
<feature type="compositionally biased region" description="Basic and acidic residues" evidence="1">
    <location>
        <begin position="125"/>
        <end position="135"/>
    </location>
</feature>
<dbReference type="OrthoDB" id="5826976at2759"/>
<name>A0A016TWC5_9BILA</name>